<feature type="region of interest" description="Disordered" evidence="1">
    <location>
        <begin position="1"/>
        <end position="73"/>
    </location>
</feature>
<dbReference type="RefSeq" id="WP_025252031.1">
    <property type="nucleotide sequence ID" value="NZ_CP004353.1"/>
</dbReference>
<dbReference type="PATRIC" id="fig|1224164.3.peg.580"/>
<feature type="transmembrane region" description="Helical" evidence="2">
    <location>
        <begin position="155"/>
        <end position="172"/>
    </location>
</feature>
<feature type="transmembrane region" description="Helical" evidence="2">
    <location>
        <begin position="237"/>
        <end position="266"/>
    </location>
</feature>
<keyword evidence="4" id="KW-1185">Reference proteome</keyword>
<dbReference type="eggNOG" id="ENOG50327N2">
    <property type="taxonomic scope" value="Bacteria"/>
</dbReference>
<dbReference type="HOGENOM" id="CLU_051991_0_0_11"/>
<evidence type="ECO:0000256" key="2">
    <source>
        <dbReference type="SAM" id="Phobius"/>
    </source>
</evidence>
<evidence type="ECO:0000256" key="1">
    <source>
        <dbReference type="SAM" id="MobiDB-lite"/>
    </source>
</evidence>
<evidence type="ECO:0000313" key="4">
    <source>
        <dbReference type="Proteomes" id="UP000019222"/>
    </source>
</evidence>
<organism evidence="3 4">
    <name type="scientific">Corynebacterium vitaeruminis DSM 20294</name>
    <dbReference type="NCBI Taxonomy" id="1224164"/>
    <lineage>
        <taxon>Bacteria</taxon>
        <taxon>Bacillati</taxon>
        <taxon>Actinomycetota</taxon>
        <taxon>Actinomycetes</taxon>
        <taxon>Mycobacteriales</taxon>
        <taxon>Corynebacteriaceae</taxon>
        <taxon>Corynebacterium</taxon>
    </lineage>
</organism>
<dbReference type="EMBL" id="CP004353">
    <property type="protein sequence ID" value="AHI21977.1"/>
    <property type="molecule type" value="Genomic_DNA"/>
</dbReference>
<feature type="transmembrane region" description="Helical" evidence="2">
    <location>
        <begin position="287"/>
        <end position="320"/>
    </location>
</feature>
<dbReference type="STRING" id="1224164.B843_02930"/>
<keyword evidence="2" id="KW-0812">Transmembrane</keyword>
<protein>
    <submittedName>
        <fullName evidence="3">Uncharacterized protein</fullName>
    </submittedName>
</protein>
<feature type="transmembrane region" description="Helical" evidence="2">
    <location>
        <begin position="193"/>
        <end position="217"/>
    </location>
</feature>
<keyword evidence="2" id="KW-0472">Membrane</keyword>
<sequence length="343" mass="37010">MNDTPRSNDNPDDQAPKQPGEGSGSQGFPQDPYTDYFQQQSGGFRPYPGVNHPEDAPGFGAQDPTGSANAYGAPNYGLGPGAGGFATEALHPRLQWPLRRDNGRFSFGEAFSYGFKAVFLDPWLWILGALIYFVLSFGISYGANSGNSDTGLSDFTVSVISMFFTPFIYHLALRSIDGVKLSVGVAFDGIRYLPILGATIVTGIISALAMAPMWLGFLATGFANMDSGVTEDEAISLLLQFLLWAAVGLLVALFVTPFTVLFPFYLADGHGFGESWRANFADVKRNYGTLLGFVVVSGIFIAIGGLITIGIGLIVLVPFYYNALAYIYRSISGQTYPTREIVR</sequence>
<accession>W5XYH3</accession>
<keyword evidence="2" id="KW-1133">Transmembrane helix</keyword>
<evidence type="ECO:0000313" key="3">
    <source>
        <dbReference type="EMBL" id="AHI21977.1"/>
    </source>
</evidence>
<feature type="transmembrane region" description="Helical" evidence="2">
    <location>
        <begin position="123"/>
        <end position="143"/>
    </location>
</feature>
<name>W5XYH3_9CORY</name>
<proteinExistence type="predicted"/>
<gene>
    <name evidence="3" type="ORF">B843_02930</name>
</gene>
<dbReference type="AlphaFoldDB" id="W5XYH3"/>
<reference evidence="3 4" key="1">
    <citation type="submission" date="2013-02" db="EMBL/GenBank/DDBJ databases">
        <title>The complete genome sequence of Corynebacterium vitaeruminis DSM 20294.</title>
        <authorList>
            <person name="Ruckert C."/>
            <person name="Albersmeier A."/>
            <person name="Kalinowski J."/>
        </authorList>
    </citation>
    <scope>NUCLEOTIDE SEQUENCE [LARGE SCALE GENOMIC DNA]</scope>
    <source>
        <strain evidence="4">ATCC 10234</strain>
    </source>
</reference>
<dbReference type="KEGG" id="cvt:B843_02930"/>
<dbReference type="Proteomes" id="UP000019222">
    <property type="component" value="Chromosome"/>
</dbReference>